<evidence type="ECO:0000256" key="1">
    <source>
        <dbReference type="SAM" id="Phobius"/>
    </source>
</evidence>
<dbReference type="EMBL" id="CP137624">
    <property type="protein sequence ID" value="WPK12764.1"/>
    <property type="molecule type" value="Genomic_DNA"/>
</dbReference>
<dbReference type="Pfam" id="PF12730">
    <property type="entry name" value="ABC2_membrane_4"/>
    <property type="match status" value="1"/>
</dbReference>
<accession>A0ABZ0RZF1</accession>
<keyword evidence="1" id="KW-0812">Transmembrane</keyword>
<dbReference type="CDD" id="cd21807">
    <property type="entry name" value="ABC-2_lan_permease_MutE_EpiE-like"/>
    <property type="match status" value="1"/>
</dbReference>
<dbReference type="Proteomes" id="UP001322664">
    <property type="component" value="Chromosome"/>
</dbReference>
<dbReference type="RefSeq" id="WP_319837445.1">
    <property type="nucleotide sequence ID" value="NZ_CP137624.1"/>
</dbReference>
<feature type="transmembrane region" description="Helical" evidence="1">
    <location>
        <begin position="20"/>
        <end position="41"/>
    </location>
</feature>
<sequence>MLNLLLAERLKWKRTAITKILWIAPLITLLLGAGLMGGPFFQTGTYNWWYTLLLPSALAMTCAFAIEKDRKLKLASILTLPIDLTKVWYSKIVACSIWLLMSTMVFFFMMNIGGTFFDSHYTLLQQIVGCFFIFFTMLWQIPVCLFLAAKFGIYIAILLNIVGTVIGVVFAMSKLWYLMPYSITPRMMVPLLHILPNGLPASVNSPLLTTTSLLFGSLIACLLFIALTFITALWFQKKGAIHQ</sequence>
<feature type="transmembrane region" description="Helical" evidence="1">
    <location>
        <begin position="47"/>
        <end position="66"/>
    </location>
</feature>
<dbReference type="NCBIfam" id="TIGR03732">
    <property type="entry name" value="lanti_perm_MutE"/>
    <property type="match status" value="1"/>
</dbReference>
<proteinExistence type="predicted"/>
<name>A0ABZ0RZF1_9BACI</name>
<protein>
    <submittedName>
        <fullName evidence="2">Lantibiotic immunity ABC transporter MutE/EpiE family permease subunit</fullName>
    </submittedName>
</protein>
<evidence type="ECO:0000313" key="2">
    <source>
        <dbReference type="EMBL" id="WPK12764.1"/>
    </source>
</evidence>
<keyword evidence="1" id="KW-0472">Membrane</keyword>
<dbReference type="InterPro" id="IPR021205">
    <property type="entry name" value="Lanti_perm_SpaE/MutE/EpiE-like"/>
</dbReference>
<gene>
    <name evidence="2" type="ORF">R6U77_03410</name>
</gene>
<keyword evidence="3" id="KW-1185">Reference proteome</keyword>
<feature type="transmembrane region" description="Helical" evidence="1">
    <location>
        <begin position="121"/>
        <end position="139"/>
    </location>
</feature>
<feature type="transmembrane region" description="Helical" evidence="1">
    <location>
        <begin position="213"/>
        <end position="235"/>
    </location>
</feature>
<reference evidence="2 3" key="1">
    <citation type="submission" date="2023-09" db="EMBL/GenBank/DDBJ databases">
        <authorList>
            <person name="Page C.A."/>
            <person name="Perez-Diaz I.M."/>
        </authorList>
    </citation>
    <scope>NUCLEOTIDE SEQUENCE [LARGE SCALE GENOMIC DNA]</scope>
    <source>
        <strain evidence="2 3">Ll15</strain>
    </source>
</reference>
<keyword evidence="1" id="KW-1133">Transmembrane helix</keyword>
<feature type="transmembrane region" description="Helical" evidence="1">
    <location>
        <begin position="87"/>
        <end position="109"/>
    </location>
</feature>
<evidence type="ECO:0000313" key="3">
    <source>
        <dbReference type="Proteomes" id="UP001322664"/>
    </source>
</evidence>
<feature type="transmembrane region" description="Helical" evidence="1">
    <location>
        <begin position="151"/>
        <end position="172"/>
    </location>
</feature>
<organism evidence="2 3">
    <name type="scientific">Lysinibacillus louembei</name>
    <dbReference type="NCBI Taxonomy" id="1470088"/>
    <lineage>
        <taxon>Bacteria</taxon>
        <taxon>Bacillati</taxon>
        <taxon>Bacillota</taxon>
        <taxon>Bacilli</taxon>
        <taxon>Bacillales</taxon>
        <taxon>Bacillaceae</taxon>
        <taxon>Lysinibacillus</taxon>
    </lineage>
</organism>